<proteinExistence type="predicted"/>
<organism evidence="1 2">
    <name type="scientific">Owenia fusiformis</name>
    <name type="common">Polychaete worm</name>
    <dbReference type="NCBI Taxonomy" id="6347"/>
    <lineage>
        <taxon>Eukaryota</taxon>
        <taxon>Metazoa</taxon>
        <taxon>Spiralia</taxon>
        <taxon>Lophotrochozoa</taxon>
        <taxon>Annelida</taxon>
        <taxon>Polychaeta</taxon>
        <taxon>Sedentaria</taxon>
        <taxon>Canalipalpata</taxon>
        <taxon>Sabellida</taxon>
        <taxon>Oweniida</taxon>
        <taxon>Oweniidae</taxon>
        <taxon>Owenia</taxon>
    </lineage>
</organism>
<dbReference type="AlphaFoldDB" id="A0A8S4PY18"/>
<protein>
    <submittedName>
        <fullName evidence="1">Uncharacterized protein</fullName>
    </submittedName>
</protein>
<name>A0A8S4PY18_OWEFU</name>
<evidence type="ECO:0000313" key="1">
    <source>
        <dbReference type="EMBL" id="CAH1797681.1"/>
    </source>
</evidence>
<feature type="non-terminal residue" evidence="1">
    <location>
        <position position="1"/>
    </location>
</feature>
<dbReference type="EMBL" id="CAIIXF020000010">
    <property type="protein sequence ID" value="CAH1797681.1"/>
    <property type="molecule type" value="Genomic_DNA"/>
</dbReference>
<evidence type="ECO:0000313" key="2">
    <source>
        <dbReference type="Proteomes" id="UP000749559"/>
    </source>
</evidence>
<comment type="caution">
    <text evidence="1">The sequence shown here is derived from an EMBL/GenBank/DDBJ whole genome shotgun (WGS) entry which is preliminary data.</text>
</comment>
<dbReference type="OrthoDB" id="10514024at2759"/>
<feature type="non-terminal residue" evidence="1">
    <location>
        <position position="114"/>
    </location>
</feature>
<reference evidence="1" key="1">
    <citation type="submission" date="2022-03" db="EMBL/GenBank/DDBJ databases">
        <authorList>
            <person name="Martin C."/>
        </authorList>
    </citation>
    <scope>NUCLEOTIDE SEQUENCE</scope>
</reference>
<keyword evidence="2" id="KW-1185">Reference proteome</keyword>
<accession>A0A8S4PY18</accession>
<dbReference type="Proteomes" id="UP000749559">
    <property type="component" value="Unassembled WGS sequence"/>
</dbReference>
<gene>
    <name evidence="1" type="ORF">OFUS_LOCUS21918</name>
</gene>
<sequence length="114" mass="13246">FRSTVLIIVSEVDKHKHRTLLNINMSSNTSSDEPVANYTTPVVELPTVRQLREISEELGFNLTEDQLEQHRDYLKGFCEAYQKLEELVEPTLEVKFPRTSGHKPTKEENPYNAW</sequence>